<feature type="chain" id="PRO_5043563598" description="Secreted protein" evidence="1">
    <location>
        <begin position="24"/>
        <end position="95"/>
    </location>
</feature>
<evidence type="ECO:0008006" key="4">
    <source>
        <dbReference type="Google" id="ProtNLM"/>
    </source>
</evidence>
<evidence type="ECO:0000313" key="2">
    <source>
        <dbReference type="EMBL" id="KAJ1140919.1"/>
    </source>
</evidence>
<reference evidence="2" key="1">
    <citation type="journal article" date="2022" name="bioRxiv">
        <title>Sequencing and chromosome-scale assembly of the giantPleurodeles waltlgenome.</title>
        <authorList>
            <person name="Brown T."/>
            <person name="Elewa A."/>
            <person name="Iarovenko S."/>
            <person name="Subramanian E."/>
            <person name="Araus A.J."/>
            <person name="Petzold A."/>
            <person name="Susuki M."/>
            <person name="Suzuki K.-i.T."/>
            <person name="Hayashi T."/>
            <person name="Toyoda A."/>
            <person name="Oliveira C."/>
            <person name="Osipova E."/>
            <person name="Leigh N.D."/>
            <person name="Simon A."/>
            <person name="Yun M.H."/>
        </authorList>
    </citation>
    <scope>NUCLEOTIDE SEQUENCE</scope>
    <source>
        <strain evidence="2">20211129_DDA</strain>
        <tissue evidence="2">Liver</tissue>
    </source>
</reference>
<protein>
    <recommendedName>
        <fullName evidence="4">Secreted protein</fullName>
    </recommendedName>
</protein>
<feature type="signal peptide" evidence="1">
    <location>
        <begin position="1"/>
        <end position="23"/>
    </location>
</feature>
<sequence>MSHAPCCWLSVLSLHCSTNKCGATLLNPRPLALFARRCLWTGLPEFAMRLVPSGYGKGTESEQVAGQNVAPPTATHRAPLKKELACGQQTPGKGC</sequence>
<evidence type="ECO:0000256" key="1">
    <source>
        <dbReference type="SAM" id="SignalP"/>
    </source>
</evidence>
<evidence type="ECO:0000313" key="3">
    <source>
        <dbReference type="Proteomes" id="UP001066276"/>
    </source>
</evidence>
<proteinExistence type="predicted"/>
<dbReference type="EMBL" id="JANPWB010000010">
    <property type="protein sequence ID" value="KAJ1140919.1"/>
    <property type="molecule type" value="Genomic_DNA"/>
</dbReference>
<dbReference type="AlphaFoldDB" id="A0AAV7QMG1"/>
<comment type="caution">
    <text evidence="2">The sequence shown here is derived from an EMBL/GenBank/DDBJ whole genome shotgun (WGS) entry which is preliminary data.</text>
</comment>
<name>A0AAV7QMG1_PLEWA</name>
<accession>A0AAV7QMG1</accession>
<keyword evidence="3" id="KW-1185">Reference proteome</keyword>
<dbReference type="Proteomes" id="UP001066276">
    <property type="component" value="Chromosome 6"/>
</dbReference>
<keyword evidence="1" id="KW-0732">Signal</keyword>
<gene>
    <name evidence="2" type="ORF">NDU88_007256</name>
</gene>
<organism evidence="2 3">
    <name type="scientific">Pleurodeles waltl</name>
    <name type="common">Iberian ribbed newt</name>
    <dbReference type="NCBI Taxonomy" id="8319"/>
    <lineage>
        <taxon>Eukaryota</taxon>
        <taxon>Metazoa</taxon>
        <taxon>Chordata</taxon>
        <taxon>Craniata</taxon>
        <taxon>Vertebrata</taxon>
        <taxon>Euteleostomi</taxon>
        <taxon>Amphibia</taxon>
        <taxon>Batrachia</taxon>
        <taxon>Caudata</taxon>
        <taxon>Salamandroidea</taxon>
        <taxon>Salamandridae</taxon>
        <taxon>Pleurodelinae</taxon>
        <taxon>Pleurodeles</taxon>
    </lineage>
</organism>